<dbReference type="EMBL" id="JBHULX010000004">
    <property type="protein sequence ID" value="MFD2590500.1"/>
    <property type="molecule type" value="Genomic_DNA"/>
</dbReference>
<evidence type="ECO:0000313" key="2">
    <source>
        <dbReference type="EMBL" id="MFD2590500.1"/>
    </source>
</evidence>
<dbReference type="RefSeq" id="WP_378257513.1">
    <property type="nucleotide sequence ID" value="NZ_JBHSJV010000001.1"/>
</dbReference>
<keyword evidence="1" id="KW-0812">Transmembrane</keyword>
<evidence type="ECO:0000256" key="1">
    <source>
        <dbReference type="SAM" id="Phobius"/>
    </source>
</evidence>
<evidence type="ECO:0000313" key="3">
    <source>
        <dbReference type="Proteomes" id="UP001597459"/>
    </source>
</evidence>
<gene>
    <name evidence="2" type="ORF">ACFSTE_06615</name>
</gene>
<dbReference type="Proteomes" id="UP001597459">
    <property type="component" value="Unassembled WGS sequence"/>
</dbReference>
<keyword evidence="1" id="KW-1133">Transmembrane helix</keyword>
<keyword evidence="1" id="KW-0472">Membrane</keyword>
<reference evidence="3" key="1">
    <citation type="journal article" date="2019" name="Int. J. Syst. Evol. Microbiol.">
        <title>The Global Catalogue of Microorganisms (GCM) 10K type strain sequencing project: providing services to taxonomists for standard genome sequencing and annotation.</title>
        <authorList>
            <consortium name="The Broad Institute Genomics Platform"/>
            <consortium name="The Broad Institute Genome Sequencing Center for Infectious Disease"/>
            <person name="Wu L."/>
            <person name="Ma J."/>
        </authorList>
    </citation>
    <scope>NUCLEOTIDE SEQUENCE [LARGE SCALE GENOMIC DNA]</scope>
    <source>
        <strain evidence="3">KCTC 42423</strain>
    </source>
</reference>
<organism evidence="2 3">
    <name type="scientific">Aquimarina hainanensis</name>
    <dbReference type="NCBI Taxonomy" id="1578017"/>
    <lineage>
        <taxon>Bacteria</taxon>
        <taxon>Pseudomonadati</taxon>
        <taxon>Bacteroidota</taxon>
        <taxon>Flavobacteriia</taxon>
        <taxon>Flavobacteriales</taxon>
        <taxon>Flavobacteriaceae</taxon>
        <taxon>Aquimarina</taxon>
    </lineage>
</organism>
<protein>
    <submittedName>
        <fullName evidence="2">Uncharacterized protein</fullName>
    </submittedName>
</protein>
<comment type="caution">
    <text evidence="2">The sequence shown here is derived from an EMBL/GenBank/DDBJ whole genome shotgun (WGS) entry which is preliminary data.</text>
</comment>
<proteinExistence type="predicted"/>
<accession>A0ABW5N4N0</accession>
<feature type="transmembrane region" description="Helical" evidence="1">
    <location>
        <begin position="6"/>
        <end position="23"/>
    </location>
</feature>
<keyword evidence="3" id="KW-1185">Reference proteome</keyword>
<sequence>MKQQIALFILGTIVGGAIIFSTLSNKKEDKSTAILNVLESYCDCEEIQQLIYIKGLESTEKGSSTESAEYELKNCQYSDLKKETKRINQLLIKKVTDYKDIDRFTLSFVNQRETKLVTIYNGKINY</sequence>
<name>A0ABW5N4N0_9FLAO</name>